<organism evidence="2 3">
    <name type="scientific">Chlamydomonas schloesseri</name>
    <dbReference type="NCBI Taxonomy" id="2026947"/>
    <lineage>
        <taxon>Eukaryota</taxon>
        <taxon>Viridiplantae</taxon>
        <taxon>Chlorophyta</taxon>
        <taxon>core chlorophytes</taxon>
        <taxon>Chlorophyceae</taxon>
        <taxon>CS clade</taxon>
        <taxon>Chlamydomonadales</taxon>
        <taxon>Chlamydomonadaceae</taxon>
        <taxon>Chlamydomonas</taxon>
    </lineage>
</organism>
<keyword evidence="3" id="KW-1185">Reference proteome</keyword>
<dbReference type="CDD" id="cd00121">
    <property type="entry name" value="MATH"/>
    <property type="match status" value="1"/>
</dbReference>
<dbReference type="PROSITE" id="PS50144">
    <property type="entry name" value="MATH"/>
    <property type="match status" value="1"/>
</dbReference>
<protein>
    <recommendedName>
        <fullName evidence="1">MATH domain-containing protein</fullName>
    </recommendedName>
</protein>
<feature type="domain" description="MATH" evidence="1">
    <location>
        <begin position="39"/>
        <end position="194"/>
    </location>
</feature>
<accession>A0A835SS23</accession>
<dbReference type="InterPro" id="IPR008974">
    <property type="entry name" value="TRAF-like"/>
</dbReference>
<dbReference type="EMBL" id="JAEHOD010000079">
    <property type="protein sequence ID" value="KAG2430352.1"/>
    <property type="molecule type" value="Genomic_DNA"/>
</dbReference>
<proteinExistence type="predicted"/>
<evidence type="ECO:0000259" key="1">
    <source>
        <dbReference type="PROSITE" id="PS50144"/>
    </source>
</evidence>
<reference evidence="2" key="1">
    <citation type="journal article" date="2020" name="bioRxiv">
        <title>Comparative genomics of Chlamydomonas.</title>
        <authorList>
            <person name="Craig R.J."/>
            <person name="Hasan A.R."/>
            <person name="Ness R.W."/>
            <person name="Keightley P.D."/>
        </authorList>
    </citation>
    <scope>NUCLEOTIDE SEQUENCE</scope>
    <source>
        <strain evidence="2">CCAP 11/173</strain>
    </source>
</reference>
<dbReference type="Gene3D" id="2.60.210.10">
    <property type="entry name" value="Apoptosis, Tumor Necrosis Factor Receptor Associated Protein 2, Chain A"/>
    <property type="match status" value="1"/>
</dbReference>
<evidence type="ECO:0000313" key="2">
    <source>
        <dbReference type="EMBL" id="KAG2430352.1"/>
    </source>
</evidence>
<gene>
    <name evidence="2" type="ORF">HYH02_013715</name>
</gene>
<dbReference type="Pfam" id="PF22486">
    <property type="entry name" value="MATH_2"/>
    <property type="match status" value="1"/>
</dbReference>
<dbReference type="AlphaFoldDB" id="A0A835SS23"/>
<dbReference type="OrthoDB" id="6359816at2759"/>
<sequence>MPSPETSDSEVEASPFVGRYTGGTGCLATQSLRQVDTVCGTHTYSLAGYTLARAMGPGTRLCSDLFEAIILFGRPALYGITRPVGGQLFRLEVYPAGLDAAGHKYLGLFLTTPGSCRPGHLLYELSVIDKSTLKPVHITESRTAATPPPPAPATLQAPAPGVVAGFPRFVKSNFLHRNSRRFLHDDTLTIRATVKMLTGWSSFPVPPPAPQVFALHPTSPGALAAATAAAATGAVGGLPPALPTTAGGLTLIPPCAALAPQQTQTVLQLQSQQQQQLLYSGLQPAMSAAGAAYMLATVPPAQLQQAAGWTAGYPCPCPCSGGGASPAQHHGAYGSAGGAPALLYTQQQQQQPQQLQAAAGWQQGMSLLSHGGGGGGGGGLAGVGSAGGSGPPLTYGYGGAAALVPAQGTAPAVLQAGPGGHVTYGGGHTAIWQAPPVAVGTAPF</sequence>
<dbReference type="InterPro" id="IPR002083">
    <property type="entry name" value="MATH/TRAF_dom"/>
</dbReference>
<comment type="caution">
    <text evidence="2">The sequence shown here is derived from an EMBL/GenBank/DDBJ whole genome shotgun (WGS) entry which is preliminary data.</text>
</comment>
<dbReference type="SUPFAM" id="SSF49599">
    <property type="entry name" value="TRAF domain-like"/>
    <property type="match status" value="1"/>
</dbReference>
<evidence type="ECO:0000313" key="3">
    <source>
        <dbReference type="Proteomes" id="UP000613740"/>
    </source>
</evidence>
<name>A0A835SS23_9CHLO</name>
<dbReference type="Proteomes" id="UP000613740">
    <property type="component" value="Unassembled WGS sequence"/>
</dbReference>